<accession>A0A5N8WBI4</accession>
<feature type="compositionally biased region" description="Pro residues" evidence="1">
    <location>
        <begin position="130"/>
        <end position="145"/>
    </location>
</feature>
<evidence type="ECO:0000313" key="3">
    <source>
        <dbReference type="Proteomes" id="UP000326979"/>
    </source>
</evidence>
<name>A0A5N8WBI4_9ACTN</name>
<feature type="compositionally biased region" description="Basic and acidic residues" evidence="1">
    <location>
        <begin position="114"/>
        <end position="126"/>
    </location>
</feature>
<dbReference type="AlphaFoldDB" id="A0A5N8WBI4"/>
<organism evidence="2 3">
    <name type="scientific">Streptomyces phyllanthi</name>
    <dbReference type="NCBI Taxonomy" id="1803180"/>
    <lineage>
        <taxon>Bacteria</taxon>
        <taxon>Bacillati</taxon>
        <taxon>Actinomycetota</taxon>
        <taxon>Actinomycetes</taxon>
        <taxon>Kitasatosporales</taxon>
        <taxon>Streptomycetaceae</taxon>
        <taxon>Streptomyces</taxon>
    </lineage>
</organism>
<gene>
    <name evidence="2" type="ORF">FNH04_32680</name>
</gene>
<comment type="caution">
    <text evidence="2">The sequence shown here is derived from an EMBL/GenBank/DDBJ whole genome shotgun (WGS) entry which is preliminary data.</text>
</comment>
<feature type="region of interest" description="Disordered" evidence="1">
    <location>
        <begin position="83"/>
        <end position="145"/>
    </location>
</feature>
<feature type="compositionally biased region" description="Low complexity" evidence="1">
    <location>
        <begin position="92"/>
        <end position="109"/>
    </location>
</feature>
<reference evidence="2 3" key="1">
    <citation type="submission" date="2019-07" db="EMBL/GenBank/DDBJ databases">
        <title>New species of Amycolatopsis and Streptomyces.</title>
        <authorList>
            <person name="Duangmal K."/>
            <person name="Teo W.F.A."/>
            <person name="Lipun K."/>
        </authorList>
    </citation>
    <scope>NUCLEOTIDE SEQUENCE [LARGE SCALE GENOMIC DNA]</scope>
    <source>
        <strain evidence="2 3">TISTR 2346</strain>
    </source>
</reference>
<sequence>MDEQPHIVIGHHDEHGLVALPLNHRNLPLADHHLKNVQFEPIPGSRFYRLTDARRDGRRRARQAVASLRLVGHTVQADLTLDPDLTPATEYPPTAARLPPRRTALAQAAISRSPRQEHQHEGHRTADLPAPTPQHAPPTTPTRGR</sequence>
<dbReference type="EMBL" id="VJZE01000329">
    <property type="protein sequence ID" value="MPY44492.1"/>
    <property type="molecule type" value="Genomic_DNA"/>
</dbReference>
<evidence type="ECO:0000313" key="2">
    <source>
        <dbReference type="EMBL" id="MPY44492.1"/>
    </source>
</evidence>
<proteinExistence type="predicted"/>
<dbReference type="RefSeq" id="WP_152789473.1">
    <property type="nucleotide sequence ID" value="NZ_BAABEQ010000029.1"/>
</dbReference>
<keyword evidence="3" id="KW-1185">Reference proteome</keyword>
<dbReference type="OrthoDB" id="4203675at2"/>
<dbReference type="Proteomes" id="UP000326979">
    <property type="component" value="Unassembled WGS sequence"/>
</dbReference>
<protein>
    <submittedName>
        <fullName evidence="2">Uncharacterized protein</fullName>
    </submittedName>
</protein>
<evidence type="ECO:0000256" key="1">
    <source>
        <dbReference type="SAM" id="MobiDB-lite"/>
    </source>
</evidence>